<gene>
    <name evidence="2" type="ORF">GPA21_15285</name>
</gene>
<keyword evidence="3" id="KW-1185">Reference proteome</keyword>
<accession>A0A972FGK0</accession>
<organism evidence="2 3">
    <name type="scientific">Azoarcus taiwanensis</name>
    <dbReference type="NCBI Taxonomy" id="666964"/>
    <lineage>
        <taxon>Bacteria</taxon>
        <taxon>Pseudomonadati</taxon>
        <taxon>Pseudomonadota</taxon>
        <taxon>Betaproteobacteria</taxon>
        <taxon>Rhodocyclales</taxon>
        <taxon>Zoogloeaceae</taxon>
        <taxon>Azoarcus</taxon>
    </lineage>
</organism>
<feature type="domain" description="SnoaL-like" evidence="1">
    <location>
        <begin position="10"/>
        <end position="108"/>
    </location>
</feature>
<proteinExistence type="predicted"/>
<name>A0A972FGK0_9RHOO</name>
<dbReference type="Gene3D" id="3.10.450.50">
    <property type="match status" value="1"/>
</dbReference>
<dbReference type="InterPro" id="IPR032710">
    <property type="entry name" value="NTF2-like_dom_sf"/>
</dbReference>
<evidence type="ECO:0000313" key="2">
    <source>
        <dbReference type="EMBL" id="NMG04320.1"/>
    </source>
</evidence>
<dbReference type="EMBL" id="WTVM01000110">
    <property type="protein sequence ID" value="NMG04320.1"/>
    <property type="molecule type" value="Genomic_DNA"/>
</dbReference>
<dbReference type="SUPFAM" id="SSF54427">
    <property type="entry name" value="NTF2-like"/>
    <property type="match status" value="1"/>
</dbReference>
<reference evidence="2" key="1">
    <citation type="submission" date="2019-12" db="EMBL/GenBank/DDBJ databases">
        <title>Comparative genomics gives insights into the taxonomy of the Azoarcus-Aromatoleum group and reveals separate origins of nif in the plant-associated Azoarcus and non-plant-associated Aromatoleum sub-groups.</title>
        <authorList>
            <person name="Lafos M."/>
            <person name="Maluk M."/>
            <person name="Batista M."/>
            <person name="Junghare M."/>
            <person name="Carmona M."/>
            <person name="Faoro H."/>
            <person name="Cruz L.M."/>
            <person name="Battistoni F."/>
            <person name="De Souza E."/>
            <person name="Pedrosa F."/>
            <person name="Chen W.-M."/>
            <person name="Poole P.S."/>
            <person name="Dixon R.A."/>
            <person name="James E.K."/>
        </authorList>
    </citation>
    <scope>NUCLEOTIDE SEQUENCE</scope>
    <source>
        <strain evidence="2">NSC3</strain>
    </source>
</reference>
<evidence type="ECO:0000313" key="3">
    <source>
        <dbReference type="Proteomes" id="UP000599523"/>
    </source>
</evidence>
<dbReference type="Pfam" id="PF12680">
    <property type="entry name" value="SnoaL_2"/>
    <property type="match status" value="1"/>
</dbReference>
<dbReference type="InterPro" id="IPR037401">
    <property type="entry name" value="SnoaL-like"/>
</dbReference>
<sequence>MQEALAELVRFYEQLTPETVVQVGMLYAPGARFKDPFNEVEGVAAIEHIFHHMFRQVERPRFVVDSSLLDGAQAMLCWRFLFSSGGRNIEVRGASHVVFDADGRVRLHRDYWDTGEELYAKFPLIGPLVRWLTRRLSATRETG</sequence>
<evidence type="ECO:0000259" key="1">
    <source>
        <dbReference type="Pfam" id="PF12680"/>
    </source>
</evidence>
<dbReference type="Proteomes" id="UP000599523">
    <property type="component" value="Unassembled WGS sequence"/>
</dbReference>
<protein>
    <submittedName>
        <fullName evidence="2">Nuclear transport factor 2 family protein</fullName>
    </submittedName>
</protein>
<dbReference type="AlphaFoldDB" id="A0A972FGK0"/>
<comment type="caution">
    <text evidence="2">The sequence shown here is derived from an EMBL/GenBank/DDBJ whole genome shotgun (WGS) entry which is preliminary data.</text>
</comment>